<organism evidence="2 3">
    <name type="scientific">Streptomyces roseolus</name>
    <dbReference type="NCBI Taxonomy" id="67358"/>
    <lineage>
        <taxon>Bacteria</taxon>
        <taxon>Bacillati</taxon>
        <taxon>Actinomycetota</taxon>
        <taxon>Actinomycetes</taxon>
        <taxon>Kitasatosporales</taxon>
        <taxon>Streptomycetaceae</taxon>
        <taxon>Streptomyces</taxon>
    </lineage>
</organism>
<dbReference type="RefSeq" id="WP_319011833.1">
    <property type="nucleotide sequence ID" value="NZ_JAWJZF010000448.1"/>
</dbReference>
<comment type="caution">
    <text evidence="2">The sequence shown here is derived from an EMBL/GenBank/DDBJ whole genome shotgun (WGS) entry which is preliminary data.</text>
</comment>
<evidence type="ECO:0000313" key="2">
    <source>
        <dbReference type="EMBL" id="MDX2295600.1"/>
    </source>
</evidence>
<evidence type="ECO:0000313" key="3">
    <source>
        <dbReference type="Proteomes" id="UP001278571"/>
    </source>
</evidence>
<proteinExistence type="predicted"/>
<evidence type="ECO:0000259" key="1">
    <source>
        <dbReference type="Pfam" id="PF12697"/>
    </source>
</evidence>
<gene>
    <name evidence="2" type="ORF">R2363_25945</name>
</gene>
<dbReference type="InterPro" id="IPR029058">
    <property type="entry name" value="AB_hydrolase_fold"/>
</dbReference>
<dbReference type="EMBL" id="JAWJZF010000448">
    <property type="protein sequence ID" value="MDX2295600.1"/>
    <property type="molecule type" value="Genomic_DNA"/>
</dbReference>
<dbReference type="GO" id="GO:0016787">
    <property type="term" value="F:hydrolase activity"/>
    <property type="evidence" value="ECO:0007669"/>
    <property type="project" value="UniProtKB-KW"/>
</dbReference>
<keyword evidence="2" id="KW-0378">Hydrolase</keyword>
<protein>
    <submittedName>
        <fullName evidence="2">Alpha/beta hydrolase</fullName>
    </submittedName>
</protein>
<accession>A0ABU4KE24</accession>
<sequence length="195" mass="19633">MDEVKTVVSRDGTPIAYARYGTGAADGPAVVLVGGGPGTEAAEAPLARLLARSCPVYVYDRREDAAGCPVEREVEDLAAVLAAAGPRAAVHGSGSGGALALAAAAAGLPVAAVSVFEPPYDATLGPLPEVHARVLVVDGGASPAPVRRAARELSARLPRARHRTLTGQTHEVAPHVLAPVLAEFVAEAAEASDGL</sequence>
<dbReference type="SUPFAM" id="SSF53474">
    <property type="entry name" value="alpha/beta-Hydrolases"/>
    <property type="match status" value="1"/>
</dbReference>
<reference evidence="2 3" key="1">
    <citation type="submission" date="2023-10" db="EMBL/GenBank/DDBJ databases">
        <authorList>
            <person name="Wang X.X."/>
        </authorList>
    </citation>
    <scope>NUCLEOTIDE SEQUENCE [LARGE SCALE GENOMIC DNA]</scope>
    <source>
        <strain evidence="2 3">NBRC 12816</strain>
    </source>
</reference>
<dbReference type="InterPro" id="IPR000073">
    <property type="entry name" value="AB_hydrolase_1"/>
</dbReference>
<keyword evidence="3" id="KW-1185">Reference proteome</keyword>
<feature type="domain" description="AB hydrolase-1" evidence="1">
    <location>
        <begin position="30"/>
        <end position="181"/>
    </location>
</feature>
<dbReference type="Gene3D" id="3.40.50.1820">
    <property type="entry name" value="alpha/beta hydrolase"/>
    <property type="match status" value="2"/>
</dbReference>
<dbReference type="Pfam" id="PF12697">
    <property type="entry name" value="Abhydrolase_6"/>
    <property type="match status" value="1"/>
</dbReference>
<name>A0ABU4KE24_9ACTN</name>
<dbReference type="Proteomes" id="UP001278571">
    <property type="component" value="Unassembled WGS sequence"/>
</dbReference>